<dbReference type="AlphaFoldDB" id="A0A225UII1"/>
<name>A0A225UII1_9STRA</name>
<evidence type="ECO:0000313" key="2">
    <source>
        <dbReference type="EMBL" id="OWY92783.1"/>
    </source>
</evidence>
<dbReference type="Proteomes" id="UP000198211">
    <property type="component" value="Unassembled WGS sequence"/>
</dbReference>
<dbReference type="EMBL" id="NBNE01017329">
    <property type="protein sequence ID" value="OWY92783.1"/>
    <property type="molecule type" value="Genomic_DNA"/>
</dbReference>
<proteinExistence type="predicted"/>
<gene>
    <name evidence="2" type="ORF">PHMEG_00038070</name>
</gene>
<comment type="caution">
    <text evidence="2">The sequence shown here is derived from an EMBL/GenBank/DDBJ whole genome shotgun (WGS) entry which is preliminary data.</text>
</comment>
<dbReference type="Gene3D" id="3.30.420.10">
    <property type="entry name" value="Ribonuclease H-like superfamily/Ribonuclease H"/>
    <property type="match status" value="1"/>
</dbReference>
<evidence type="ECO:0000256" key="1">
    <source>
        <dbReference type="SAM" id="MobiDB-lite"/>
    </source>
</evidence>
<dbReference type="InterPro" id="IPR012337">
    <property type="entry name" value="RNaseH-like_sf"/>
</dbReference>
<sequence length="328" mass="37784">MDGFSRFVTTYLLKSKSEDEVNGYMKQYIAWAERQHGRRVDTVVTRRWNAEKESTRRKIGPVKQVLTDKGAEFCNNSIERWYTKKGIVRTKVGSKSSQLNLVERTHKTLIGMTLQTAVYIKNRVFCKGAGRTPYEMMYGAKPDMHHIRTFGSLRKKLEVNCKVGFLIGYQEDVVGCQVYFPTEHQKGYVTDVKVNETIKYKDRYGSEFKTKVNKWLQTCDEYIRDGDFDDVESDSEESQRAECDENSVRDDSNVEMQSAAASADDLNEAEQELWDDMHDLANNDQQLWNDILRNSSLLDYDDACETQEGVDAEAVSLSWQEDLAMGLI</sequence>
<keyword evidence="3" id="KW-1185">Reference proteome</keyword>
<reference evidence="3" key="1">
    <citation type="submission" date="2017-03" db="EMBL/GenBank/DDBJ databases">
        <title>Phytopthora megakarya and P. palmivora, two closely related causual agents of cacao black pod achieved similar genome size and gene model numbers by different mechanisms.</title>
        <authorList>
            <person name="Ali S."/>
            <person name="Shao J."/>
            <person name="Larry D.J."/>
            <person name="Kronmiller B."/>
            <person name="Shen D."/>
            <person name="Strem M.D."/>
            <person name="Melnick R.L."/>
            <person name="Guiltinan M.J."/>
            <person name="Tyler B.M."/>
            <person name="Meinhardt L.W."/>
            <person name="Bailey B.A."/>
        </authorList>
    </citation>
    <scope>NUCLEOTIDE SEQUENCE [LARGE SCALE GENOMIC DNA]</scope>
    <source>
        <strain evidence="3">zdho120</strain>
    </source>
</reference>
<protein>
    <submittedName>
        <fullName evidence="2">Integrase, catalytic core protein</fullName>
    </submittedName>
</protein>
<dbReference type="InterPro" id="IPR039537">
    <property type="entry name" value="Retrotran_Ty1/copia-like"/>
</dbReference>
<dbReference type="GO" id="GO:0003676">
    <property type="term" value="F:nucleic acid binding"/>
    <property type="evidence" value="ECO:0007669"/>
    <property type="project" value="InterPro"/>
</dbReference>
<feature type="region of interest" description="Disordered" evidence="1">
    <location>
        <begin position="228"/>
        <end position="252"/>
    </location>
</feature>
<dbReference type="OrthoDB" id="127435at2759"/>
<dbReference type="STRING" id="4795.A0A225UII1"/>
<organism evidence="2 3">
    <name type="scientific">Phytophthora megakarya</name>
    <dbReference type="NCBI Taxonomy" id="4795"/>
    <lineage>
        <taxon>Eukaryota</taxon>
        <taxon>Sar</taxon>
        <taxon>Stramenopiles</taxon>
        <taxon>Oomycota</taxon>
        <taxon>Peronosporomycetes</taxon>
        <taxon>Peronosporales</taxon>
        <taxon>Peronosporaceae</taxon>
        <taxon>Phytophthora</taxon>
    </lineage>
</organism>
<accession>A0A225UII1</accession>
<evidence type="ECO:0000313" key="3">
    <source>
        <dbReference type="Proteomes" id="UP000198211"/>
    </source>
</evidence>
<feature type="compositionally biased region" description="Basic and acidic residues" evidence="1">
    <location>
        <begin position="237"/>
        <end position="252"/>
    </location>
</feature>
<dbReference type="InterPro" id="IPR036397">
    <property type="entry name" value="RNaseH_sf"/>
</dbReference>
<dbReference type="PANTHER" id="PTHR42648">
    <property type="entry name" value="TRANSPOSASE, PUTATIVE-RELATED"/>
    <property type="match status" value="1"/>
</dbReference>
<dbReference type="SUPFAM" id="SSF53098">
    <property type="entry name" value="Ribonuclease H-like"/>
    <property type="match status" value="1"/>
</dbReference>
<dbReference type="PANTHER" id="PTHR42648:SF28">
    <property type="entry name" value="TRANSPOSON-ENCODED PROTEIN WITH RIBONUCLEASE H-LIKE AND RETROVIRUS ZINC FINGER-LIKE DOMAINS"/>
    <property type="match status" value="1"/>
</dbReference>